<sequence>MLIAEDLLLLAVDDESGKTVHVDNLGARLAGAILADLAEADRILTRGAPEAGASQEDRKKAAEANILITNNAATGNKALDAALEILKNERQAGKVVNLVAKDAEDNILEGLVERGILEKKETKLFALLPQTSWPAPDSSHENALRANLRKVLLEGAEPDARTGTLISLLHGTSLVSNVLGKDVEKDARKAAEARAEEIAGSEWGAGNVAAQVAIAASAAAVVAVGAAVATAIILSQKNAAEAEAAPAAQA</sequence>
<comment type="caution">
    <text evidence="5">The sequence shown here is derived from an EMBL/GenBank/DDBJ whole genome shotgun (WGS) entry which is preliminary data.</text>
</comment>
<evidence type="ECO:0000313" key="5">
    <source>
        <dbReference type="EMBL" id="GAA1856877.1"/>
    </source>
</evidence>
<dbReference type="EMBL" id="BAAANL010000002">
    <property type="protein sequence ID" value="GAA1856877.1"/>
    <property type="molecule type" value="Genomic_DNA"/>
</dbReference>
<dbReference type="PANTHER" id="PTHR12704">
    <property type="entry name" value="TRANS-GOLGI PROTEIN GMX33"/>
    <property type="match status" value="1"/>
</dbReference>
<keyword evidence="4" id="KW-0472">Membrane</keyword>
<name>A0ABN2N8V1_9MICO</name>
<keyword evidence="3" id="KW-0446">Lipid-binding</keyword>
<evidence type="ECO:0000256" key="2">
    <source>
        <dbReference type="ARBA" id="ARBA00023034"/>
    </source>
</evidence>
<evidence type="ECO:0008006" key="7">
    <source>
        <dbReference type="Google" id="ProtNLM"/>
    </source>
</evidence>
<proteinExistence type="predicted"/>
<comment type="subcellular location">
    <subcellularLocation>
        <location evidence="1">Golgi apparatus membrane</location>
        <topology evidence="1">Peripheral membrane protein</topology>
        <orientation evidence="1">Cytoplasmic side</orientation>
    </subcellularLocation>
</comment>
<accession>A0ABN2N8V1</accession>
<keyword evidence="2" id="KW-0333">Golgi apparatus</keyword>
<dbReference type="PANTHER" id="PTHR12704:SF2">
    <property type="entry name" value="GOLGI PHOSPHOPROTEIN 3 HOMOLOG SAURON"/>
    <property type="match status" value="1"/>
</dbReference>
<organism evidence="5 6">
    <name type="scientific">Myceligenerans crystallogenes</name>
    <dbReference type="NCBI Taxonomy" id="316335"/>
    <lineage>
        <taxon>Bacteria</taxon>
        <taxon>Bacillati</taxon>
        <taxon>Actinomycetota</taxon>
        <taxon>Actinomycetes</taxon>
        <taxon>Micrococcales</taxon>
        <taxon>Promicromonosporaceae</taxon>
        <taxon>Myceligenerans</taxon>
    </lineage>
</organism>
<evidence type="ECO:0000256" key="3">
    <source>
        <dbReference type="ARBA" id="ARBA00023121"/>
    </source>
</evidence>
<protein>
    <recommendedName>
        <fullName evidence="7">Golgi phosphoprotein 3 (GPP34)</fullName>
    </recommendedName>
</protein>
<dbReference type="RefSeq" id="WP_344100705.1">
    <property type="nucleotide sequence ID" value="NZ_BAAANL010000002.1"/>
</dbReference>
<evidence type="ECO:0000256" key="4">
    <source>
        <dbReference type="ARBA" id="ARBA00023136"/>
    </source>
</evidence>
<reference evidence="5 6" key="1">
    <citation type="journal article" date="2019" name="Int. J. Syst. Evol. Microbiol.">
        <title>The Global Catalogue of Microorganisms (GCM) 10K type strain sequencing project: providing services to taxonomists for standard genome sequencing and annotation.</title>
        <authorList>
            <consortium name="The Broad Institute Genomics Platform"/>
            <consortium name="The Broad Institute Genome Sequencing Center for Infectious Disease"/>
            <person name="Wu L."/>
            <person name="Ma J."/>
        </authorList>
    </citation>
    <scope>NUCLEOTIDE SEQUENCE [LARGE SCALE GENOMIC DNA]</scope>
    <source>
        <strain evidence="5 6">JCM 14326</strain>
    </source>
</reference>
<dbReference type="InterPro" id="IPR008628">
    <property type="entry name" value="GPP34-like"/>
</dbReference>
<evidence type="ECO:0000313" key="6">
    <source>
        <dbReference type="Proteomes" id="UP001501094"/>
    </source>
</evidence>
<dbReference type="Proteomes" id="UP001501094">
    <property type="component" value="Unassembled WGS sequence"/>
</dbReference>
<gene>
    <name evidence="5" type="ORF">GCM10009751_12680</name>
</gene>
<dbReference type="Gene3D" id="1.10.3630.10">
    <property type="entry name" value="yeast vps74-n-term truncation variant domain like"/>
    <property type="match status" value="1"/>
</dbReference>
<keyword evidence="6" id="KW-1185">Reference proteome</keyword>
<dbReference type="Pfam" id="PF05719">
    <property type="entry name" value="GPP34"/>
    <property type="match status" value="1"/>
</dbReference>
<dbReference type="InterPro" id="IPR038261">
    <property type="entry name" value="GPP34-like_sf"/>
</dbReference>
<evidence type="ECO:0000256" key="1">
    <source>
        <dbReference type="ARBA" id="ARBA00004255"/>
    </source>
</evidence>